<accession>A0ABN9VD27</accession>
<organism evidence="1 2">
    <name type="scientific">Prorocentrum cordatum</name>
    <dbReference type="NCBI Taxonomy" id="2364126"/>
    <lineage>
        <taxon>Eukaryota</taxon>
        <taxon>Sar</taxon>
        <taxon>Alveolata</taxon>
        <taxon>Dinophyceae</taxon>
        <taxon>Prorocentrales</taxon>
        <taxon>Prorocentraceae</taxon>
        <taxon>Prorocentrum</taxon>
    </lineage>
</organism>
<feature type="non-terminal residue" evidence="1">
    <location>
        <position position="497"/>
    </location>
</feature>
<reference evidence="1" key="1">
    <citation type="submission" date="2023-10" db="EMBL/GenBank/DDBJ databases">
        <authorList>
            <person name="Chen Y."/>
            <person name="Shah S."/>
            <person name="Dougan E. K."/>
            <person name="Thang M."/>
            <person name="Chan C."/>
        </authorList>
    </citation>
    <scope>NUCLEOTIDE SEQUENCE [LARGE SCALE GENOMIC DNA]</scope>
</reference>
<protein>
    <submittedName>
        <fullName evidence="1">Uncharacterized protein</fullName>
    </submittedName>
</protein>
<sequence>VSDYWQLPRLASTSAARALGLAAGPVALLDPLAPVAAAAVGPAAPALPAPVGGAAPAAGAHLGGGGLGALAAALGGGAPAPAAAVAVPPGAGGGGAPPVAAAAGGDPREMALVLDDRGFRDISFSDAVKLQTGTVCADQPVKGPRCRGLPEPLASDEPLSEHDENVALHETLCRVIETALCHDQLVICELASYEYLARQLRLAEGRAFEGRSRRAQPAAKAKAQAKEASPADLASEVGHFLGAGETKGNLCISPALMDWIADQMKMEAAVAKWMGLANFFPSIAGLVNLTQRRSRFRLASRRPGAAPIASATFFFLWMGAAICPLVERRVFELPGELCATQGDVAAPAVQTASVEHLAGLYREFELPADSIVLQGWGQSMLNPESVAAELRGALGIGRPCVDPELCFQPKSHAQFLKQLEARDMIAWRVASPQSSHSIGLFFVEKSNRMLRLVFGTSLANCSFDAPPAGELPTPGMESLFSLPAISNGRTGLKSIYG</sequence>
<dbReference type="EMBL" id="CAUYUJ010017027">
    <property type="protein sequence ID" value="CAK0871015.1"/>
    <property type="molecule type" value="Genomic_DNA"/>
</dbReference>
<proteinExistence type="predicted"/>
<dbReference type="Proteomes" id="UP001189429">
    <property type="component" value="Unassembled WGS sequence"/>
</dbReference>
<comment type="caution">
    <text evidence="1">The sequence shown here is derived from an EMBL/GenBank/DDBJ whole genome shotgun (WGS) entry which is preliminary data.</text>
</comment>
<name>A0ABN9VD27_9DINO</name>
<keyword evidence="2" id="KW-1185">Reference proteome</keyword>
<evidence type="ECO:0000313" key="2">
    <source>
        <dbReference type="Proteomes" id="UP001189429"/>
    </source>
</evidence>
<feature type="non-terminal residue" evidence="1">
    <location>
        <position position="1"/>
    </location>
</feature>
<gene>
    <name evidence="1" type="ORF">PCOR1329_LOCUS56974</name>
</gene>
<evidence type="ECO:0000313" key="1">
    <source>
        <dbReference type="EMBL" id="CAK0871015.1"/>
    </source>
</evidence>